<accession>A0AAD9NA79</accession>
<feature type="compositionally biased region" description="Basic and acidic residues" evidence="1">
    <location>
        <begin position="682"/>
        <end position="691"/>
    </location>
</feature>
<proteinExistence type="predicted"/>
<dbReference type="AlphaFoldDB" id="A0AAD9NA79"/>
<feature type="compositionally biased region" description="Basic residues" evidence="1">
    <location>
        <begin position="470"/>
        <end position="481"/>
    </location>
</feature>
<feature type="compositionally biased region" description="Basic and acidic residues" evidence="1">
    <location>
        <begin position="447"/>
        <end position="459"/>
    </location>
</feature>
<feature type="compositionally biased region" description="Basic and acidic residues" evidence="1">
    <location>
        <begin position="307"/>
        <end position="329"/>
    </location>
</feature>
<feature type="region of interest" description="Disordered" evidence="1">
    <location>
        <begin position="556"/>
        <end position="594"/>
    </location>
</feature>
<comment type="caution">
    <text evidence="2">The sequence shown here is derived from an EMBL/GenBank/DDBJ whole genome shotgun (WGS) entry which is preliminary data.</text>
</comment>
<feature type="compositionally biased region" description="Basic residues" evidence="1">
    <location>
        <begin position="431"/>
        <end position="446"/>
    </location>
</feature>
<organism evidence="2 3">
    <name type="scientific">Paralvinella palmiformis</name>
    <dbReference type="NCBI Taxonomy" id="53620"/>
    <lineage>
        <taxon>Eukaryota</taxon>
        <taxon>Metazoa</taxon>
        <taxon>Spiralia</taxon>
        <taxon>Lophotrochozoa</taxon>
        <taxon>Annelida</taxon>
        <taxon>Polychaeta</taxon>
        <taxon>Sedentaria</taxon>
        <taxon>Canalipalpata</taxon>
        <taxon>Terebellida</taxon>
        <taxon>Terebelliformia</taxon>
        <taxon>Alvinellidae</taxon>
        <taxon>Paralvinella</taxon>
    </lineage>
</organism>
<dbReference type="Proteomes" id="UP001208570">
    <property type="component" value="Unassembled WGS sequence"/>
</dbReference>
<dbReference type="SUPFAM" id="SSF54928">
    <property type="entry name" value="RNA-binding domain, RBD"/>
    <property type="match status" value="1"/>
</dbReference>
<dbReference type="InterPro" id="IPR035979">
    <property type="entry name" value="RBD_domain_sf"/>
</dbReference>
<gene>
    <name evidence="2" type="ORF">LSH36_127g02033</name>
</gene>
<feature type="compositionally biased region" description="Basic residues" evidence="1">
    <location>
        <begin position="572"/>
        <end position="590"/>
    </location>
</feature>
<feature type="region of interest" description="Disordered" evidence="1">
    <location>
        <begin position="667"/>
        <end position="697"/>
    </location>
</feature>
<feature type="compositionally biased region" description="Basic residues" evidence="1">
    <location>
        <begin position="265"/>
        <end position="277"/>
    </location>
</feature>
<dbReference type="GO" id="GO:0003676">
    <property type="term" value="F:nucleic acid binding"/>
    <property type="evidence" value="ECO:0007669"/>
    <property type="project" value="InterPro"/>
</dbReference>
<evidence type="ECO:0000313" key="2">
    <source>
        <dbReference type="EMBL" id="KAK2160721.1"/>
    </source>
</evidence>
<evidence type="ECO:0000256" key="1">
    <source>
        <dbReference type="SAM" id="MobiDB-lite"/>
    </source>
</evidence>
<feature type="region of interest" description="Disordered" evidence="1">
    <location>
        <begin position="614"/>
        <end position="633"/>
    </location>
</feature>
<protein>
    <submittedName>
        <fullName evidence="2">Uncharacterized protein</fullName>
    </submittedName>
</protein>
<reference evidence="2" key="1">
    <citation type="journal article" date="2023" name="Mol. Biol. Evol.">
        <title>Third-Generation Sequencing Reveals the Adaptive Role of the Epigenome in Three Deep-Sea Polychaetes.</title>
        <authorList>
            <person name="Perez M."/>
            <person name="Aroh O."/>
            <person name="Sun Y."/>
            <person name="Lan Y."/>
            <person name="Juniper S.K."/>
            <person name="Young C.R."/>
            <person name="Angers B."/>
            <person name="Qian P.Y."/>
        </authorList>
    </citation>
    <scope>NUCLEOTIDE SEQUENCE</scope>
    <source>
        <strain evidence="2">P08H-3</strain>
    </source>
</reference>
<feature type="compositionally biased region" description="Basic and acidic residues" evidence="1">
    <location>
        <begin position="622"/>
        <end position="633"/>
    </location>
</feature>
<evidence type="ECO:0000313" key="3">
    <source>
        <dbReference type="Proteomes" id="UP001208570"/>
    </source>
</evidence>
<name>A0AAD9NA79_9ANNE</name>
<feature type="region of interest" description="Disordered" evidence="1">
    <location>
        <begin position="259"/>
        <end position="494"/>
    </location>
</feature>
<feature type="compositionally biased region" description="Basic and acidic residues" evidence="1">
    <location>
        <begin position="287"/>
        <end position="296"/>
    </location>
</feature>
<sequence length="753" mass="85818">MNPHAAAGSHASHSIALLLARTASFATYAKKDWVAIVEADEGKLYAELQKIGKLISRQQKVSEIKRRAKKHRMRVFPITLDELSTTYMRSVLEMCSQVHMKWVAKRTNSGVIMNGILEMTFARLKDAEEQKKKLKEFKKGISVWDNYDNSHEEETNRKFNKMAGIPVDADANNKLTLLSPSLPTSVTEDELWQLFPNAREIWLITGGKRHHAYLKFLDEETLQNTLTNLREQGPPREDFNFCRLVRYYEVEHAIKYTRSGASRRSDHHRSRSPRREHHSSLSHSHSSRSETSDKKKVEHKYKSSSGDPDKSSSKSDAKSDTVGTDKAETITETAFDTDEKKMESEEMEPEKSTSVDNESKSDKKDSKSDVSESKADDVDLKSMFKGSKSDGKDSKADRPDSKPAKKKNSDHSKNSRSRSETKSLSRSSASRYHRSRDRSMSRSHSRGRGDRLHRFDTRRRPAQKKIIIPLRKRERSPRGMKRSSLLGPPPGPVPSLLAPGPIPNAPMMMGRPLENVLSQLQRPNVQQPMMAPHVQHQQGLQVLDSLLSTIGKLSNQSSNVPSMMHSEDNYRKRPVLHRRSRSRSPVRRGHSPMMTYEEPNKRLHMMEDVREKGYTQDNFGGSHHDNYTRGGGDRFRSHDFGRIDEYLPAARQVDYGGYNQQFGQATATDRSYDSGHLTGQRSSRDTYDDQRSFSGSETVRMGRPIDTVRPSDLTQVKKDTATLEGEYALMMNQIGQTQQRGPMGSVYNRQDYY</sequence>
<feature type="compositionally biased region" description="Basic and acidic residues" evidence="1">
    <location>
        <begin position="337"/>
        <end position="423"/>
    </location>
</feature>
<keyword evidence="3" id="KW-1185">Reference proteome</keyword>
<dbReference type="EMBL" id="JAODUP010000127">
    <property type="protein sequence ID" value="KAK2160721.1"/>
    <property type="molecule type" value="Genomic_DNA"/>
</dbReference>